<dbReference type="InterPro" id="IPR036388">
    <property type="entry name" value="WH-like_DNA-bd_sf"/>
</dbReference>
<dbReference type="OrthoDB" id="9808843at2"/>
<dbReference type="InterPro" id="IPR011006">
    <property type="entry name" value="CheY-like_superfamily"/>
</dbReference>
<evidence type="ECO:0000259" key="5">
    <source>
        <dbReference type="PROSITE" id="PS50043"/>
    </source>
</evidence>
<dbReference type="SMART" id="SM00448">
    <property type="entry name" value="REC"/>
    <property type="match status" value="1"/>
</dbReference>
<proteinExistence type="predicted"/>
<evidence type="ECO:0000256" key="3">
    <source>
        <dbReference type="PROSITE-ProRule" id="PRU00169"/>
    </source>
</evidence>
<dbReference type="PRINTS" id="PR00038">
    <property type="entry name" value="HTHLUXR"/>
</dbReference>
<dbReference type="PANTHER" id="PTHR43214">
    <property type="entry name" value="TWO-COMPONENT RESPONSE REGULATOR"/>
    <property type="match status" value="1"/>
</dbReference>
<dbReference type="PROSITE" id="PS50043">
    <property type="entry name" value="HTH_LUXR_2"/>
    <property type="match status" value="1"/>
</dbReference>
<feature type="region of interest" description="Disordered" evidence="4">
    <location>
        <begin position="118"/>
        <end position="137"/>
    </location>
</feature>
<dbReference type="Proteomes" id="UP000295198">
    <property type="component" value="Unassembled WGS sequence"/>
</dbReference>
<evidence type="ECO:0000256" key="1">
    <source>
        <dbReference type="ARBA" id="ARBA00022553"/>
    </source>
</evidence>
<accession>A0A4Q4ZGG5</accession>
<sequence length="241" mass="25949">MRLVLADDHLMLLEALALALTARGHDVVGRATTPEHAVRLVRRFAPDLCLLDVHFPGGSGLAAIRPILEASARTRVVMFSGWREAHTVERARVEGATGFVSKEQPLAEVLDDLERAGRGTPIHVPAPRTAATGGETDRDDPLWQLRFLTDREWQVMRCILDGLTTAEMAEAMGVRRNTARTHVQNLLGKLGVHSRLRAAALVSAHATDDTWPAHLREPGSGRVPVLDEPGSAPAGGAAVGT</sequence>
<evidence type="ECO:0000256" key="4">
    <source>
        <dbReference type="SAM" id="MobiDB-lite"/>
    </source>
</evidence>
<feature type="modified residue" description="4-aspartylphosphate" evidence="3">
    <location>
        <position position="52"/>
    </location>
</feature>
<dbReference type="InterPro" id="IPR058245">
    <property type="entry name" value="NreC/VraR/RcsB-like_REC"/>
</dbReference>
<evidence type="ECO:0000256" key="2">
    <source>
        <dbReference type="ARBA" id="ARBA00023125"/>
    </source>
</evidence>
<dbReference type="AlphaFoldDB" id="A0A4Q4ZGG5"/>
<evidence type="ECO:0000313" key="8">
    <source>
        <dbReference type="Proteomes" id="UP000295198"/>
    </source>
</evidence>
<gene>
    <name evidence="7" type="ORF">EKO23_06675</name>
</gene>
<dbReference type="Gene3D" id="3.40.50.2300">
    <property type="match status" value="1"/>
</dbReference>
<protein>
    <submittedName>
        <fullName evidence="7">Response regulator transcription factor</fullName>
    </submittedName>
</protein>
<organism evidence="7 8">
    <name type="scientific">Nocardioides guangzhouensis</name>
    <dbReference type="NCBI Taxonomy" id="2497878"/>
    <lineage>
        <taxon>Bacteria</taxon>
        <taxon>Bacillati</taxon>
        <taxon>Actinomycetota</taxon>
        <taxon>Actinomycetes</taxon>
        <taxon>Propionibacteriales</taxon>
        <taxon>Nocardioidaceae</taxon>
        <taxon>Nocardioides</taxon>
    </lineage>
</organism>
<dbReference type="InterPro" id="IPR001789">
    <property type="entry name" value="Sig_transdc_resp-reg_receiver"/>
</dbReference>
<dbReference type="CDD" id="cd17535">
    <property type="entry name" value="REC_NarL-like"/>
    <property type="match status" value="1"/>
</dbReference>
<dbReference type="InterPro" id="IPR000792">
    <property type="entry name" value="Tscrpt_reg_LuxR_C"/>
</dbReference>
<dbReference type="GO" id="GO:0006355">
    <property type="term" value="P:regulation of DNA-templated transcription"/>
    <property type="evidence" value="ECO:0007669"/>
    <property type="project" value="InterPro"/>
</dbReference>
<feature type="region of interest" description="Disordered" evidence="4">
    <location>
        <begin position="212"/>
        <end position="241"/>
    </location>
</feature>
<evidence type="ECO:0000313" key="7">
    <source>
        <dbReference type="EMBL" id="RYP87277.1"/>
    </source>
</evidence>
<keyword evidence="2" id="KW-0238">DNA-binding</keyword>
<reference evidence="7 8" key="1">
    <citation type="submission" date="2019-01" db="EMBL/GenBank/DDBJ databases">
        <title>Nocardioides guangzhouensis sp. nov., an actinobacterium isolated from soil.</title>
        <authorList>
            <person name="Fu Y."/>
            <person name="Cai Y."/>
            <person name="Lin Z."/>
            <person name="Chen P."/>
        </authorList>
    </citation>
    <scope>NUCLEOTIDE SEQUENCE [LARGE SCALE GENOMIC DNA]</scope>
    <source>
        <strain evidence="7 8">130</strain>
    </source>
</reference>
<dbReference type="SMART" id="SM00421">
    <property type="entry name" value="HTH_LUXR"/>
    <property type="match status" value="1"/>
</dbReference>
<evidence type="ECO:0000259" key="6">
    <source>
        <dbReference type="PROSITE" id="PS50110"/>
    </source>
</evidence>
<name>A0A4Q4ZGG5_9ACTN</name>
<dbReference type="CDD" id="cd06170">
    <property type="entry name" value="LuxR_C_like"/>
    <property type="match status" value="1"/>
</dbReference>
<feature type="compositionally biased region" description="Low complexity" evidence="4">
    <location>
        <begin position="229"/>
        <end position="241"/>
    </location>
</feature>
<keyword evidence="1 3" id="KW-0597">Phosphoprotein</keyword>
<dbReference type="SUPFAM" id="SSF46894">
    <property type="entry name" value="C-terminal effector domain of the bipartite response regulators"/>
    <property type="match status" value="1"/>
</dbReference>
<dbReference type="InterPro" id="IPR039420">
    <property type="entry name" value="WalR-like"/>
</dbReference>
<feature type="domain" description="HTH luxR-type" evidence="5">
    <location>
        <begin position="141"/>
        <end position="206"/>
    </location>
</feature>
<dbReference type="InterPro" id="IPR016032">
    <property type="entry name" value="Sig_transdc_resp-reg_C-effctor"/>
</dbReference>
<dbReference type="Pfam" id="PF00196">
    <property type="entry name" value="GerE"/>
    <property type="match status" value="1"/>
</dbReference>
<dbReference type="Gene3D" id="1.10.10.10">
    <property type="entry name" value="Winged helix-like DNA-binding domain superfamily/Winged helix DNA-binding domain"/>
    <property type="match status" value="1"/>
</dbReference>
<comment type="caution">
    <text evidence="7">The sequence shown here is derived from an EMBL/GenBank/DDBJ whole genome shotgun (WGS) entry which is preliminary data.</text>
</comment>
<feature type="domain" description="Response regulatory" evidence="6">
    <location>
        <begin position="2"/>
        <end position="117"/>
    </location>
</feature>
<dbReference type="SUPFAM" id="SSF52172">
    <property type="entry name" value="CheY-like"/>
    <property type="match status" value="1"/>
</dbReference>
<dbReference type="RefSeq" id="WP_134715456.1">
    <property type="nucleotide sequence ID" value="NZ_SDKM01000007.1"/>
</dbReference>
<dbReference type="GO" id="GO:0000160">
    <property type="term" value="P:phosphorelay signal transduction system"/>
    <property type="evidence" value="ECO:0007669"/>
    <property type="project" value="InterPro"/>
</dbReference>
<dbReference type="EMBL" id="SDKM01000007">
    <property type="protein sequence ID" value="RYP87277.1"/>
    <property type="molecule type" value="Genomic_DNA"/>
</dbReference>
<dbReference type="PROSITE" id="PS50110">
    <property type="entry name" value="RESPONSE_REGULATORY"/>
    <property type="match status" value="1"/>
</dbReference>
<dbReference type="GO" id="GO:0003677">
    <property type="term" value="F:DNA binding"/>
    <property type="evidence" value="ECO:0007669"/>
    <property type="project" value="UniProtKB-KW"/>
</dbReference>
<keyword evidence="8" id="KW-1185">Reference proteome</keyword>
<dbReference type="Pfam" id="PF00072">
    <property type="entry name" value="Response_reg"/>
    <property type="match status" value="1"/>
</dbReference>